<evidence type="ECO:0000313" key="3">
    <source>
        <dbReference type="EMBL" id="CAG7723956.1"/>
    </source>
</evidence>
<protein>
    <recommendedName>
        <fullName evidence="2">F-box domain-containing protein</fullName>
    </recommendedName>
</protein>
<name>A0A8J2JPC7_9HEXA</name>
<keyword evidence="4" id="KW-1185">Reference proteome</keyword>
<organism evidence="3 4">
    <name type="scientific">Allacma fusca</name>
    <dbReference type="NCBI Taxonomy" id="39272"/>
    <lineage>
        <taxon>Eukaryota</taxon>
        <taxon>Metazoa</taxon>
        <taxon>Ecdysozoa</taxon>
        <taxon>Arthropoda</taxon>
        <taxon>Hexapoda</taxon>
        <taxon>Collembola</taxon>
        <taxon>Symphypleona</taxon>
        <taxon>Sminthuridae</taxon>
        <taxon>Allacma</taxon>
    </lineage>
</organism>
<evidence type="ECO:0000313" key="4">
    <source>
        <dbReference type="Proteomes" id="UP000708208"/>
    </source>
</evidence>
<accession>A0A8J2JPC7</accession>
<dbReference type="Proteomes" id="UP000708208">
    <property type="component" value="Unassembled WGS sequence"/>
</dbReference>
<sequence length="548" mass="63103">AQVFLKYFHRDVLTDAGLNPLRRMEILLAADIIFEHLKVYSLKLGYFRSGRQPVERQFELAQQVYTSGTYRRRETEEIRQRQQSSPEEQTKSTDRDYHPLLNDCVLRTCFKYLSVKTVANCRLVSKFWNQAACSYLRQKSVVKFKFAEEIYGFTNVMESSGDSPYQRFILHIFEHEIEHPLVKLLFERFGASITSITFDLQGNSRYAFKAPDPKVLKSLLELPRIEEIRLYGLPDHILRESQLFDTNSFPLLKTFSFSIYQDKYGINRTNSEDELPLVLKSNRALIFNIIESARNLQFLEIGSIHSDCASMLFQQGYFPRMTTFKTLSLNVSSFRTEFLIHMGGSCPNLTHLSCFLDLTTTPDEVYMLLSKVPLLKYLKLRGGKVVADIPLMSALKEVHFLMVCTLPLKTLMEKLPEVRIATVLLKSTDYLVLQKGGQDGSIIFSNTLRALQISLQEGLYLTDFLGRIKLNFPCLSSLRLRATSEIMKEIFRNLSTLEELYIDEGSTVSDQDITGISSEDLYSDTEDQDDINVNRTGFYIGDLKRKSL</sequence>
<feature type="non-terminal residue" evidence="3">
    <location>
        <position position="1"/>
    </location>
</feature>
<dbReference type="EMBL" id="CAJVCH010104171">
    <property type="protein sequence ID" value="CAG7723956.1"/>
    <property type="molecule type" value="Genomic_DNA"/>
</dbReference>
<dbReference type="InterPro" id="IPR001810">
    <property type="entry name" value="F-box_dom"/>
</dbReference>
<feature type="compositionally biased region" description="Basic and acidic residues" evidence="1">
    <location>
        <begin position="71"/>
        <end position="80"/>
    </location>
</feature>
<reference evidence="3" key="1">
    <citation type="submission" date="2021-06" db="EMBL/GenBank/DDBJ databases">
        <authorList>
            <person name="Hodson N. C."/>
            <person name="Mongue J. A."/>
            <person name="Jaron S. K."/>
        </authorList>
    </citation>
    <scope>NUCLEOTIDE SEQUENCE</scope>
</reference>
<feature type="domain" description="F-box" evidence="2">
    <location>
        <begin position="101"/>
        <end position="134"/>
    </location>
</feature>
<evidence type="ECO:0000259" key="2">
    <source>
        <dbReference type="Pfam" id="PF00646"/>
    </source>
</evidence>
<gene>
    <name evidence="3" type="ORF">AFUS01_LOCUS13009</name>
</gene>
<proteinExistence type="predicted"/>
<feature type="region of interest" description="Disordered" evidence="1">
    <location>
        <begin position="71"/>
        <end position="94"/>
    </location>
</feature>
<dbReference type="Pfam" id="PF00646">
    <property type="entry name" value="F-box"/>
    <property type="match status" value="1"/>
</dbReference>
<evidence type="ECO:0000256" key="1">
    <source>
        <dbReference type="SAM" id="MobiDB-lite"/>
    </source>
</evidence>
<feature type="non-terminal residue" evidence="3">
    <location>
        <position position="548"/>
    </location>
</feature>
<dbReference type="AlphaFoldDB" id="A0A8J2JPC7"/>
<comment type="caution">
    <text evidence="3">The sequence shown here is derived from an EMBL/GenBank/DDBJ whole genome shotgun (WGS) entry which is preliminary data.</text>
</comment>